<dbReference type="AlphaFoldDB" id="X6MIT8"/>
<dbReference type="EC" id="2.3.2.31" evidence="4"/>
<name>X6MIT8_RETFI</name>
<evidence type="ECO:0000259" key="16">
    <source>
        <dbReference type="PROSITE" id="PS51873"/>
    </source>
</evidence>
<dbReference type="FunFam" id="3.30.40.10:FF:000051">
    <property type="entry name" value="RBR-type E3 ubiquitin transferase"/>
    <property type="match status" value="1"/>
</dbReference>
<feature type="domain" description="RING-type" evidence="15">
    <location>
        <begin position="103"/>
        <end position="150"/>
    </location>
</feature>
<evidence type="ECO:0000256" key="13">
    <source>
        <dbReference type="ARBA" id="ARBA00023136"/>
    </source>
</evidence>
<dbReference type="InterPro" id="IPR001841">
    <property type="entry name" value="Znf_RING"/>
</dbReference>
<keyword evidence="7" id="KW-0479">Metal-binding</keyword>
<proteinExistence type="predicted"/>
<dbReference type="Proteomes" id="UP000023152">
    <property type="component" value="Unassembled WGS sequence"/>
</dbReference>
<sequence>MSLQPNQDSGNVELGAFDRKPSLKSGYSEVNIHDTTDVIPTMERQRSDERRLSRQASTEFLRQMGRRSSVTNIAHFVPSPIANAVPFLNRSEPGAMVQETYFCHICFTNNAKKEGFQLSNCNHMFCTECIKGYWSSRIENGNVHLKNEYCAKEVNELDIVQVVSEDIKNKYFRFKQNLENPNARQCPTCEHTQNGDPHNPIMTCQKCDTKYCLYHSVAHPIDERCEAYESRTLKEDKLNQEVTKDAKSCPRCKYLIEKSGGCNHMK</sequence>
<keyword evidence="18" id="KW-1185">Reference proteome</keyword>
<dbReference type="InterPro" id="IPR031127">
    <property type="entry name" value="E3_UB_ligase_RBR"/>
</dbReference>
<gene>
    <name evidence="17" type="ORF">RFI_23472</name>
</gene>
<evidence type="ECO:0000256" key="7">
    <source>
        <dbReference type="ARBA" id="ARBA00022723"/>
    </source>
</evidence>
<keyword evidence="8" id="KW-0677">Repeat</keyword>
<dbReference type="SUPFAM" id="SSF57850">
    <property type="entry name" value="RING/U-box"/>
    <property type="match status" value="3"/>
</dbReference>
<dbReference type="GO" id="GO:0005737">
    <property type="term" value="C:cytoplasm"/>
    <property type="evidence" value="ECO:0007669"/>
    <property type="project" value="UniProtKB-ARBA"/>
</dbReference>
<dbReference type="EMBL" id="ASPP01020335">
    <property type="protein sequence ID" value="ETO13898.1"/>
    <property type="molecule type" value="Genomic_DNA"/>
</dbReference>
<comment type="pathway">
    <text evidence="3">Protein modification; protein ubiquitination.</text>
</comment>
<comment type="subcellular location">
    <subcellularLocation>
        <location evidence="2">Membrane</location>
        <topology evidence="2">Single-pass membrane protein</topology>
    </subcellularLocation>
</comment>
<evidence type="ECO:0000313" key="18">
    <source>
        <dbReference type="Proteomes" id="UP000023152"/>
    </source>
</evidence>
<dbReference type="Gene3D" id="1.20.120.1750">
    <property type="match status" value="1"/>
</dbReference>
<organism evidence="17 18">
    <name type="scientific">Reticulomyxa filosa</name>
    <dbReference type="NCBI Taxonomy" id="46433"/>
    <lineage>
        <taxon>Eukaryota</taxon>
        <taxon>Sar</taxon>
        <taxon>Rhizaria</taxon>
        <taxon>Retaria</taxon>
        <taxon>Foraminifera</taxon>
        <taxon>Monothalamids</taxon>
        <taxon>Reticulomyxidae</taxon>
        <taxon>Reticulomyxa</taxon>
    </lineage>
</organism>
<dbReference type="InterPro" id="IPR013083">
    <property type="entry name" value="Znf_RING/FYVE/PHD"/>
</dbReference>
<evidence type="ECO:0000256" key="9">
    <source>
        <dbReference type="ARBA" id="ARBA00022771"/>
    </source>
</evidence>
<dbReference type="GO" id="GO:0061630">
    <property type="term" value="F:ubiquitin protein ligase activity"/>
    <property type="evidence" value="ECO:0007669"/>
    <property type="project" value="UniProtKB-EC"/>
</dbReference>
<comment type="caution">
    <text evidence="17">The sequence shown here is derived from an EMBL/GenBank/DDBJ whole genome shotgun (WGS) entry which is preliminary data.</text>
</comment>
<evidence type="ECO:0000256" key="10">
    <source>
        <dbReference type="ARBA" id="ARBA00022786"/>
    </source>
</evidence>
<dbReference type="Gene3D" id="3.30.40.10">
    <property type="entry name" value="Zinc/RING finger domain, C3HC4 (zinc finger)"/>
    <property type="match status" value="1"/>
</dbReference>
<protein>
    <recommendedName>
        <fullName evidence="4">RBR-type E3 ubiquitin transferase</fullName>
        <ecNumber evidence="4">2.3.2.31</ecNumber>
    </recommendedName>
</protein>
<dbReference type="PROSITE" id="PS51873">
    <property type="entry name" value="TRIAD"/>
    <property type="match status" value="1"/>
</dbReference>
<comment type="catalytic activity">
    <reaction evidence="1">
        <text>[E2 ubiquitin-conjugating enzyme]-S-ubiquitinyl-L-cysteine + [acceptor protein]-L-lysine = [E2 ubiquitin-conjugating enzyme]-L-cysteine + [acceptor protein]-N(6)-ubiquitinyl-L-lysine.</text>
        <dbReference type="EC" id="2.3.2.31"/>
    </reaction>
</comment>
<dbReference type="PROSITE" id="PS50089">
    <property type="entry name" value="ZF_RING_2"/>
    <property type="match status" value="1"/>
</dbReference>
<keyword evidence="6" id="KW-0812">Transmembrane</keyword>
<evidence type="ECO:0000256" key="8">
    <source>
        <dbReference type="ARBA" id="ARBA00022737"/>
    </source>
</evidence>
<evidence type="ECO:0000256" key="14">
    <source>
        <dbReference type="PROSITE-ProRule" id="PRU00175"/>
    </source>
</evidence>
<dbReference type="PANTHER" id="PTHR11685">
    <property type="entry name" value="RBR FAMILY RING FINGER AND IBR DOMAIN-CONTAINING"/>
    <property type="match status" value="1"/>
</dbReference>
<dbReference type="SMART" id="SM00184">
    <property type="entry name" value="RING"/>
    <property type="match status" value="1"/>
</dbReference>
<keyword evidence="11" id="KW-0862">Zinc</keyword>
<keyword evidence="13" id="KW-0472">Membrane</keyword>
<evidence type="ECO:0000313" key="17">
    <source>
        <dbReference type="EMBL" id="ETO13898.1"/>
    </source>
</evidence>
<evidence type="ECO:0000256" key="2">
    <source>
        <dbReference type="ARBA" id="ARBA00004167"/>
    </source>
</evidence>
<evidence type="ECO:0000256" key="12">
    <source>
        <dbReference type="ARBA" id="ARBA00022989"/>
    </source>
</evidence>
<feature type="domain" description="RING-type" evidence="16">
    <location>
        <begin position="99"/>
        <end position="266"/>
    </location>
</feature>
<dbReference type="InterPro" id="IPR017907">
    <property type="entry name" value="Znf_RING_CS"/>
</dbReference>
<keyword evidence="10" id="KW-0833">Ubl conjugation pathway</keyword>
<dbReference type="GO" id="GO:0016567">
    <property type="term" value="P:protein ubiquitination"/>
    <property type="evidence" value="ECO:0007669"/>
    <property type="project" value="InterPro"/>
</dbReference>
<dbReference type="Pfam" id="PF00097">
    <property type="entry name" value="zf-C3HC4"/>
    <property type="match status" value="1"/>
</dbReference>
<dbReference type="GO" id="GO:0031090">
    <property type="term" value="C:organelle membrane"/>
    <property type="evidence" value="ECO:0007669"/>
    <property type="project" value="UniProtKB-ARBA"/>
</dbReference>
<feature type="non-terminal residue" evidence="17">
    <location>
        <position position="266"/>
    </location>
</feature>
<dbReference type="GO" id="GO:0008270">
    <property type="term" value="F:zinc ion binding"/>
    <property type="evidence" value="ECO:0007669"/>
    <property type="project" value="UniProtKB-KW"/>
</dbReference>
<evidence type="ECO:0000256" key="3">
    <source>
        <dbReference type="ARBA" id="ARBA00004906"/>
    </source>
</evidence>
<evidence type="ECO:0000256" key="11">
    <source>
        <dbReference type="ARBA" id="ARBA00022833"/>
    </source>
</evidence>
<keyword evidence="5" id="KW-0808">Transferase</keyword>
<reference evidence="17 18" key="1">
    <citation type="journal article" date="2013" name="Curr. Biol.">
        <title>The Genome of the Foraminiferan Reticulomyxa filosa.</title>
        <authorList>
            <person name="Glockner G."/>
            <person name="Hulsmann N."/>
            <person name="Schleicher M."/>
            <person name="Noegel A.A."/>
            <person name="Eichinger L."/>
            <person name="Gallinger C."/>
            <person name="Pawlowski J."/>
            <person name="Sierra R."/>
            <person name="Euteneuer U."/>
            <person name="Pillet L."/>
            <person name="Moustafa A."/>
            <person name="Platzer M."/>
            <person name="Groth M."/>
            <person name="Szafranski K."/>
            <person name="Schliwa M."/>
        </authorList>
    </citation>
    <scope>NUCLEOTIDE SEQUENCE [LARGE SCALE GENOMIC DNA]</scope>
</reference>
<accession>X6MIT8</accession>
<evidence type="ECO:0000256" key="6">
    <source>
        <dbReference type="ARBA" id="ARBA00022692"/>
    </source>
</evidence>
<dbReference type="InterPro" id="IPR044066">
    <property type="entry name" value="TRIAD_supradom"/>
</dbReference>
<evidence type="ECO:0000256" key="1">
    <source>
        <dbReference type="ARBA" id="ARBA00001798"/>
    </source>
</evidence>
<dbReference type="InterPro" id="IPR018957">
    <property type="entry name" value="Znf_C3HC4_RING-type"/>
</dbReference>
<dbReference type="OrthoDB" id="1431934at2759"/>
<dbReference type="PROSITE" id="PS00518">
    <property type="entry name" value="ZF_RING_1"/>
    <property type="match status" value="1"/>
</dbReference>
<keyword evidence="12" id="KW-1133">Transmembrane helix</keyword>
<dbReference type="OMA" id="DINCPEC"/>
<evidence type="ECO:0000259" key="15">
    <source>
        <dbReference type="PROSITE" id="PS50089"/>
    </source>
</evidence>
<keyword evidence="9 14" id="KW-0863">Zinc-finger</keyword>
<evidence type="ECO:0000256" key="4">
    <source>
        <dbReference type="ARBA" id="ARBA00012251"/>
    </source>
</evidence>
<evidence type="ECO:0000256" key="5">
    <source>
        <dbReference type="ARBA" id="ARBA00022679"/>
    </source>
</evidence>